<evidence type="ECO:0000256" key="6">
    <source>
        <dbReference type="ARBA" id="ARBA00022660"/>
    </source>
</evidence>
<evidence type="ECO:0000256" key="12">
    <source>
        <dbReference type="ARBA" id="ARBA00023136"/>
    </source>
</evidence>
<proteinExistence type="inferred from homology"/>
<evidence type="ECO:0000256" key="11">
    <source>
        <dbReference type="ARBA" id="ARBA00023128"/>
    </source>
</evidence>
<comment type="caution">
    <text evidence="14">The sequence shown here is derived from an EMBL/GenBank/DDBJ whole genome shotgun (WGS) entry which is preliminary data.</text>
</comment>
<dbReference type="PANTHER" id="PTHR17098">
    <property type="entry name" value="NADH-UBIQUINONE OXIDOREDUCTASE MWFE SUBUNIT"/>
    <property type="match status" value="1"/>
</dbReference>
<evidence type="ECO:0000256" key="2">
    <source>
        <dbReference type="ARBA" id="ARBA00004298"/>
    </source>
</evidence>
<reference evidence="14 15" key="1">
    <citation type="submission" date="2019-03" db="EMBL/GenBank/DDBJ databases">
        <title>Sequencing 25 genomes of Wallemia mellicola.</title>
        <authorList>
            <person name="Gostincar C."/>
        </authorList>
    </citation>
    <scope>NUCLEOTIDE SEQUENCE [LARGE SCALE GENOMIC DNA]</scope>
    <source>
        <strain evidence="14 15">EXF-1277</strain>
    </source>
</reference>
<evidence type="ECO:0000256" key="8">
    <source>
        <dbReference type="ARBA" id="ARBA00022792"/>
    </source>
</evidence>
<dbReference type="EMBL" id="SPRV01000006">
    <property type="protein sequence ID" value="TIC70709.1"/>
    <property type="molecule type" value="Genomic_DNA"/>
</dbReference>
<comment type="subcellular location">
    <subcellularLocation>
        <location evidence="2">Mitochondrion inner membrane</location>
        <topology evidence="2">Single-pass membrane protein</topology>
        <orientation evidence="2">Matrix side</orientation>
    </subcellularLocation>
</comment>
<evidence type="ECO:0000256" key="4">
    <source>
        <dbReference type="ARBA" id="ARBA00016392"/>
    </source>
</evidence>
<evidence type="ECO:0000256" key="7">
    <source>
        <dbReference type="ARBA" id="ARBA00022692"/>
    </source>
</evidence>
<dbReference type="Pfam" id="PF15879">
    <property type="entry name" value="MWFE"/>
    <property type="match status" value="1"/>
</dbReference>
<evidence type="ECO:0000256" key="9">
    <source>
        <dbReference type="ARBA" id="ARBA00022982"/>
    </source>
</evidence>
<keyword evidence="11" id="KW-0496">Mitochondrion</keyword>
<comment type="function">
    <text evidence="1">Accessory subunit of the mitochondrial membrane respiratory chain NADH dehydrogenase (Complex I), that is believed not to be involved in catalysis. Complex I functions in the transfer of electrons from NADH to the respiratory chain. The immediate electron acceptor for the enzyme is believed to be ubiquinone.</text>
</comment>
<evidence type="ECO:0000256" key="5">
    <source>
        <dbReference type="ARBA" id="ARBA00022448"/>
    </source>
</evidence>
<evidence type="ECO:0000256" key="10">
    <source>
        <dbReference type="ARBA" id="ARBA00022989"/>
    </source>
</evidence>
<dbReference type="AlphaFoldDB" id="A0AB74KI64"/>
<keyword evidence="12 13" id="KW-0472">Membrane</keyword>
<keyword evidence="8" id="KW-0999">Mitochondrion inner membrane</keyword>
<gene>
    <name evidence="14" type="ORF">E3Q03_00946</name>
</gene>
<accession>A0AB74KI64</accession>
<evidence type="ECO:0000256" key="1">
    <source>
        <dbReference type="ARBA" id="ARBA00003195"/>
    </source>
</evidence>
<feature type="transmembrane region" description="Helical" evidence="13">
    <location>
        <begin position="7"/>
        <end position="26"/>
    </location>
</feature>
<keyword evidence="6" id="KW-0679">Respiratory chain</keyword>
<keyword evidence="5" id="KW-0813">Transport</keyword>
<dbReference type="InterPro" id="IPR017384">
    <property type="entry name" value="NADH_Ub_cplx-1_asu_su-1"/>
</dbReference>
<name>A0AB74KI64_9BASI</name>
<keyword evidence="9" id="KW-0249">Electron transport</keyword>
<evidence type="ECO:0000256" key="3">
    <source>
        <dbReference type="ARBA" id="ARBA00009960"/>
    </source>
</evidence>
<sequence length="85" mass="9632">MPVPFEALVPVGLITVMFGVVSVGMNSMKFARNDWKPTRYNVDQFEQVMMKRDERLTGSNRGQRTDPIAPPEFATNSVWQTEAVI</sequence>
<comment type="similarity">
    <text evidence="3">Belongs to the complex I NDUFA1 subunit family.</text>
</comment>
<organism evidence="14 15">
    <name type="scientific">Wallemia mellicola</name>
    <dbReference type="NCBI Taxonomy" id="1708541"/>
    <lineage>
        <taxon>Eukaryota</taxon>
        <taxon>Fungi</taxon>
        <taxon>Dikarya</taxon>
        <taxon>Basidiomycota</taxon>
        <taxon>Wallemiomycotina</taxon>
        <taxon>Wallemiomycetes</taxon>
        <taxon>Wallemiales</taxon>
        <taxon>Wallemiaceae</taxon>
        <taxon>Wallemia</taxon>
    </lineage>
</organism>
<dbReference type="PANTHER" id="PTHR17098:SF2">
    <property type="entry name" value="NADH DEHYDROGENASE [UBIQUINONE] 1 ALPHA SUBCOMPLEX SUBUNIT 1"/>
    <property type="match status" value="1"/>
</dbReference>
<protein>
    <recommendedName>
        <fullName evidence="4">NADH dehydrogenase [ubiquinone] 1 alpha subcomplex subunit 1</fullName>
    </recommendedName>
</protein>
<dbReference type="GO" id="GO:0005743">
    <property type="term" value="C:mitochondrial inner membrane"/>
    <property type="evidence" value="ECO:0007669"/>
    <property type="project" value="UniProtKB-SubCell"/>
</dbReference>
<dbReference type="Proteomes" id="UP000305362">
    <property type="component" value="Unassembled WGS sequence"/>
</dbReference>
<evidence type="ECO:0000313" key="15">
    <source>
        <dbReference type="Proteomes" id="UP000305362"/>
    </source>
</evidence>
<evidence type="ECO:0000313" key="14">
    <source>
        <dbReference type="EMBL" id="TIC70709.1"/>
    </source>
</evidence>
<keyword evidence="7 13" id="KW-0812">Transmembrane</keyword>
<keyword evidence="10 13" id="KW-1133">Transmembrane helix</keyword>
<evidence type="ECO:0000256" key="13">
    <source>
        <dbReference type="SAM" id="Phobius"/>
    </source>
</evidence>